<dbReference type="InterPro" id="IPR000210">
    <property type="entry name" value="BTB/POZ_dom"/>
</dbReference>
<comment type="caution">
    <text evidence="4">The sequence shown here is derived from an EMBL/GenBank/DDBJ whole genome shotgun (WGS) entry which is preliminary data.</text>
</comment>
<feature type="region of interest" description="Disordered" evidence="1">
    <location>
        <begin position="272"/>
        <end position="299"/>
    </location>
</feature>
<evidence type="ECO:0000256" key="2">
    <source>
        <dbReference type="SAM" id="Phobius"/>
    </source>
</evidence>
<name>A0A8H3UKS5_VENIN</name>
<organism evidence="4 5">
    <name type="scientific">Venturia inaequalis</name>
    <name type="common">Apple scab fungus</name>
    <dbReference type="NCBI Taxonomy" id="5025"/>
    <lineage>
        <taxon>Eukaryota</taxon>
        <taxon>Fungi</taxon>
        <taxon>Dikarya</taxon>
        <taxon>Ascomycota</taxon>
        <taxon>Pezizomycotina</taxon>
        <taxon>Dothideomycetes</taxon>
        <taxon>Pleosporomycetidae</taxon>
        <taxon>Venturiales</taxon>
        <taxon>Venturiaceae</taxon>
        <taxon>Venturia</taxon>
    </lineage>
</organism>
<dbReference type="PANTHER" id="PTHR47843:SF5">
    <property type="entry name" value="BTB_POZ DOMAIN PROTEIN"/>
    <property type="match status" value="1"/>
</dbReference>
<feature type="transmembrane region" description="Helical" evidence="2">
    <location>
        <begin position="420"/>
        <end position="443"/>
    </location>
</feature>
<dbReference type="CDD" id="cd18186">
    <property type="entry name" value="BTB_POZ_ZBTB_KLHL-like"/>
    <property type="match status" value="1"/>
</dbReference>
<dbReference type="InterPro" id="IPR011333">
    <property type="entry name" value="SKP1/BTB/POZ_sf"/>
</dbReference>
<reference evidence="4 5" key="1">
    <citation type="submission" date="2018-12" db="EMBL/GenBank/DDBJ databases">
        <title>Venturia inaequalis Genome Resource.</title>
        <authorList>
            <person name="Lichtner F.J."/>
        </authorList>
    </citation>
    <scope>NUCLEOTIDE SEQUENCE [LARGE SCALE GENOMIC DNA]</scope>
    <source>
        <strain evidence="4 5">120213</strain>
    </source>
</reference>
<dbReference type="Proteomes" id="UP000447873">
    <property type="component" value="Unassembled WGS sequence"/>
</dbReference>
<keyword evidence="2" id="KW-0472">Membrane</keyword>
<accession>A0A8H3UKS5</accession>
<dbReference type="PROSITE" id="PS50097">
    <property type="entry name" value="BTB"/>
    <property type="match status" value="1"/>
</dbReference>
<sequence>MESTIVAEEADVNVRSVFGSGLDNQELKLEDEWVPTKKVKKAKKSSRPKLEISPADVPVEDKEPAKSWPAVFHSILAAPILVSEIGSTYSDYLTSRIVAVVVSSGKTYHLHSSLLCRESERFHKSLTSEHTEASQLKIDLIDESADNFAHFVDFLYKPNWQPSDASKIQLAELYALGERLVAQKFQDIMLRAFREELLLQPMTSPQLCQLAGVACGKITERFHPRDDPMRDVIFWLVSRRVLQVQKTDEFRQALMEHGELGMQLILRAGNGMEQMPEDPSVGRENDASGKKEKTDQASPEEQIAIASTIFTTDATAITKVATGTTWPGGTTTIPTTLSLYGLGHGSISVITQTFAGSTVPDPGLGVETVLKTEYQVVYPTASAIRLENTSQTAASPSRSSLSPISTSPPNGSKGISKASAAGIGIGCAILGALIATALARVLLRRRSQRVRTPPDEFLQSDKGRDLEDLHSTSVIAFPPIHDLLPQPLSRSAITSEMSRLGSRIKHHATNFYSTRTVDIRILELEDDVLAAIGFNKQTQTKILNMLASPEAREGAISYIVARKIFACISMPSQPGTSFLPPSIATLQRNLSATTTGNGFPRLESKWRATTARLVTDSFVGTSQVHVQEAHSALITLLRPVVDLDQVQQWSDSMMSILSYAARFGWTLFSQLAKYDFVWEEAGTGMVVYPGLVQITNDEGEVLSREHLLTTPLCY</sequence>
<feature type="region of interest" description="Disordered" evidence="1">
    <location>
        <begin position="388"/>
        <end position="415"/>
    </location>
</feature>
<evidence type="ECO:0000313" key="5">
    <source>
        <dbReference type="Proteomes" id="UP000447873"/>
    </source>
</evidence>
<dbReference type="SMART" id="SM00225">
    <property type="entry name" value="BTB"/>
    <property type="match status" value="1"/>
</dbReference>
<dbReference type="Gene3D" id="3.30.710.10">
    <property type="entry name" value="Potassium Channel Kv1.1, Chain A"/>
    <property type="match status" value="1"/>
</dbReference>
<keyword evidence="2" id="KW-1133">Transmembrane helix</keyword>
<proteinExistence type="predicted"/>
<feature type="compositionally biased region" description="Low complexity" evidence="1">
    <location>
        <begin position="395"/>
        <end position="415"/>
    </location>
</feature>
<gene>
    <name evidence="4" type="ORF">EG328_005820</name>
</gene>
<protein>
    <recommendedName>
        <fullName evidence="3">BTB domain-containing protein</fullName>
    </recommendedName>
</protein>
<feature type="compositionally biased region" description="Basic and acidic residues" evidence="1">
    <location>
        <begin position="280"/>
        <end position="295"/>
    </location>
</feature>
<dbReference type="SUPFAM" id="SSF54695">
    <property type="entry name" value="POZ domain"/>
    <property type="match status" value="1"/>
</dbReference>
<dbReference type="PANTHER" id="PTHR47843">
    <property type="entry name" value="BTB DOMAIN-CONTAINING PROTEIN-RELATED"/>
    <property type="match status" value="1"/>
</dbReference>
<dbReference type="Pfam" id="PF00651">
    <property type="entry name" value="BTB"/>
    <property type="match status" value="1"/>
</dbReference>
<dbReference type="EMBL" id="WNWS01000308">
    <property type="protein sequence ID" value="KAE9971121.1"/>
    <property type="molecule type" value="Genomic_DNA"/>
</dbReference>
<evidence type="ECO:0000256" key="1">
    <source>
        <dbReference type="SAM" id="MobiDB-lite"/>
    </source>
</evidence>
<evidence type="ECO:0000259" key="3">
    <source>
        <dbReference type="PROSITE" id="PS50097"/>
    </source>
</evidence>
<dbReference type="AlphaFoldDB" id="A0A8H3UKS5"/>
<keyword evidence="2" id="KW-0812">Transmembrane</keyword>
<feature type="domain" description="BTB" evidence="3">
    <location>
        <begin position="96"/>
        <end position="164"/>
    </location>
</feature>
<evidence type="ECO:0000313" key="4">
    <source>
        <dbReference type="EMBL" id="KAE9971121.1"/>
    </source>
</evidence>